<comment type="caution">
    <text evidence="3">The sequence shown here is derived from an EMBL/GenBank/DDBJ whole genome shotgun (WGS) entry which is preliminary data.</text>
</comment>
<feature type="coiled-coil region" evidence="1">
    <location>
        <begin position="164"/>
        <end position="191"/>
    </location>
</feature>
<dbReference type="Gene3D" id="3.30.70.2970">
    <property type="entry name" value="Protein of unknown function (DUF541), domain 2"/>
    <property type="match status" value="1"/>
</dbReference>
<dbReference type="Pfam" id="PF04402">
    <property type="entry name" value="SIMPL"/>
    <property type="match status" value="1"/>
</dbReference>
<evidence type="ECO:0000256" key="1">
    <source>
        <dbReference type="SAM" id="Coils"/>
    </source>
</evidence>
<reference evidence="3 4" key="1">
    <citation type="submission" date="2018-10" db="EMBL/GenBank/DDBJ databases">
        <title>Natrarchaeobius chitinivorans gen. nov., sp. nov., and Natrarchaeobius haloalkaliphilus sp. nov., alkaliphilic, chitin-utilizing haloarchaea from hypersaline alkaline lakes.</title>
        <authorList>
            <person name="Sorokin D.Y."/>
            <person name="Elcheninov A.G."/>
            <person name="Kostrikina N.A."/>
            <person name="Bale N.J."/>
            <person name="Sinninghe Damste J.S."/>
            <person name="Khijniak T.V."/>
            <person name="Kublanov I.V."/>
            <person name="Toshchakov S.V."/>
        </authorList>
    </citation>
    <scope>NUCLEOTIDE SEQUENCE [LARGE SCALE GENOMIC DNA]</scope>
    <source>
        <strain evidence="3 4">AArcht7</strain>
    </source>
</reference>
<dbReference type="PANTHER" id="PTHR34387">
    <property type="entry name" value="SLR1258 PROTEIN"/>
    <property type="match status" value="1"/>
</dbReference>
<dbReference type="InterPro" id="IPR007497">
    <property type="entry name" value="SIMPL/DUF541"/>
</dbReference>
<evidence type="ECO:0000313" key="3">
    <source>
        <dbReference type="EMBL" id="RQH00515.1"/>
    </source>
</evidence>
<feature type="region of interest" description="Disordered" evidence="2">
    <location>
        <begin position="26"/>
        <end position="47"/>
    </location>
</feature>
<dbReference type="PROSITE" id="PS51257">
    <property type="entry name" value="PROKAR_LIPOPROTEIN"/>
    <property type="match status" value="1"/>
</dbReference>
<dbReference type="PANTHER" id="PTHR34387:SF2">
    <property type="entry name" value="SLR1258 PROTEIN"/>
    <property type="match status" value="1"/>
</dbReference>
<sequence length="258" mass="27428">MDRRQFLAASTAGLVATTAGCMDTVLGTDSNPDPDGRITGAASDGSTERTIEVRANGQVETEPDEARLRVGVEATGDSPDEVETELAERAEDIRNALDELGVPDDDVESGRYSIRPERNGSRYEGTHTFQIRLEDVDRVGEVVDAVTEAGADDVGRISFGLSDEKRAEFRNEALDHALENADEEARHIADNRGVSITGTKSVSTRNVDVVPVRAETSDVAAEADVDVADDAGPSTEIDSGLVTVTASVEVVYGFEDTG</sequence>
<dbReference type="OrthoDB" id="12132at2157"/>
<name>A0A3N6MHF2_NATCH</name>
<dbReference type="EMBL" id="REFZ01000006">
    <property type="protein sequence ID" value="RQH00515.1"/>
    <property type="molecule type" value="Genomic_DNA"/>
</dbReference>
<evidence type="ECO:0000256" key="2">
    <source>
        <dbReference type="SAM" id="MobiDB-lite"/>
    </source>
</evidence>
<dbReference type="GO" id="GO:0006974">
    <property type="term" value="P:DNA damage response"/>
    <property type="evidence" value="ECO:0007669"/>
    <property type="project" value="TreeGrafter"/>
</dbReference>
<dbReference type="Proteomes" id="UP000281431">
    <property type="component" value="Unassembled WGS sequence"/>
</dbReference>
<keyword evidence="4" id="KW-1185">Reference proteome</keyword>
<organism evidence="3 4">
    <name type="scientific">Natrarchaeobius chitinivorans</name>
    <dbReference type="NCBI Taxonomy" id="1679083"/>
    <lineage>
        <taxon>Archaea</taxon>
        <taxon>Methanobacteriati</taxon>
        <taxon>Methanobacteriota</taxon>
        <taxon>Stenosarchaea group</taxon>
        <taxon>Halobacteria</taxon>
        <taxon>Halobacteriales</taxon>
        <taxon>Natrialbaceae</taxon>
        <taxon>Natrarchaeobius</taxon>
    </lineage>
</organism>
<dbReference type="AlphaFoldDB" id="A0A3N6MHF2"/>
<dbReference type="Gene3D" id="3.30.110.170">
    <property type="entry name" value="Protein of unknown function (DUF541), domain 1"/>
    <property type="match status" value="1"/>
</dbReference>
<gene>
    <name evidence="3" type="ORF">EA472_10540</name>
</gene>
<accession>A0A3N6MHF2</accession>
<evidence type="ECO:0000313" key="4">
    <source>
        <dbReference type="Proteomes" id="UP000281431"/>
    </source>
</evidence>
<keyword evidence="1" id="KW-0175">Coiled coil</keyword>
<proteinExistence type="predicted"/>
<dbReference type="InterPro" id="IPR052022">
    <property type="entry name" value="26kDa_periplasmic_antigen"/>
</dbReference>
<protein>
    <submittedName>
        <fullName evidence="3">DUF541 domain-containing protein</fullName>
    </submittedName>
</protein>